<dbReference type="OrthoDB" id="396512at2"/>
<proteinExistence type="inferred from homology"/>
<keyword evidence="4" id="KW-1185">Reference proteome</keyword>
<evidence type="ECO:0000256" key="1">
    <source>
        <dbReference type="ARBA" id="ARBA00006739"/>
    </source>
</evidence>
<reference evidence="4" key="1">
    <citation type="submission" date="2016-11" db="EMBL/GenBank/DDBJ databases">
        <authorList>
            <person name="Varghese N."/>
            <person name="Submissions S."/>
        </authorList>
    </citation>
    <scope>NUCLEOTIDE SEQUENCE [LARGE SCALE GENOMIC DNA]</scope>
    <source>
        <strain evidence="4">CGMCC 1.6496</strain>
    </source>
</reference>
<dbReference type="GO" id="GO:0016758">
    <property type="term" value="F:hexosyltransferase activity"/>
    <property type="evidence" value="ECO:0007669"/>
    <property type="project" value="UniProtKB-ARBA"/>
</dbReference>
<comment type="similarity">
    <text evidence="1">Belongs to the glycosyltransferase 2 family.</text>
</comment>
<name>A0A1M5QB59_9BACI</name>
<dbReference type="PANTHER" id="PTHR22916:SF3">
    <property type="entry name" value="UDP-GLCNAC:BETAGAL BETA-1,3-N-ACETYLGLUCOSAMINYLTRANSFERASE-LIKE PROTEIN 1"/>
    <property type="match status" value="1"/>
</dbReference>
<keyword evidence="3" id="KW-0808">Transferase</keyword>
<dbReference type="Pfam" id="PF00535">
    <property type="entry name" value="Glycos_transf_2"/>
    <property type="match status" value="1"/>
</dbReference>
<dbReference type="RefSeq" id="WP_084723559.1">
    <property type="nucleotide sequence ID" value="NZ_FQXD01000004.1"/>
</dbReference>
<dbReference type="Gene3D" id="3.90.550.10">
    <property type="entry name" value="Spore Coat Polysaccharide Biosynthesis Protein SpsA, Chain A"/>
    <property type="match status" value="1"/>
</dbReference>
<dbReference type="CDD" id="cd00761">
    <property type="entry name" value="Glyco_tranf_GTA_type"/>
    <property type="match status" value="1"/>
</dbReference>
<dbReference type="InterPro" id="IPR029044">
    <property type="entry name" value="Nucleotide-diphossugar_trans"/>
</dbReference>
<dbReference type="Proteomes" id="UP000184079">
    <property type="component" value="Unassembled WGS sequence"/>
</dbReference>
<protein>
    <submittedName>
        <fullName evidence="3">Glycosyl transferase family 2</fullName>
    </submittedName>
</protein>
<sequence>MLKDISVIIIFPLSQKVLQQMLVSLRKLQARISSVIVIQATNGTLNKNQVNDWLNDLCFITSKNNELAHTLDNIMDQTNNRYVLFLSHTHCLSASVNSEVLQLEQPKTVLSTGYLFRNHAIYLPLLVLSKYIKKIGGFTNIQPPFNEAFLPAWLANIDKSCQLTIGNLIDPSLETRNTTTSTKYMIAQKYQFKKENLTSPSLSVLISNYNMEKYVDIAVASCLLQNMPFDQILIIDDGSTDYSLKKLLQWDRNKQVKLFTKENEGKAKALNTLLPYVTSEFILELDADDWLDPNAVAMIKKHLLELPENSSLLYGNFRRWKQINDEVFFKGIKKGKEIHRPTELLTYSFPLGPRIYRTSTLKSTGGFLINDFENGRLYEDVSTLLQLIKHSKLNYSNFTIYNIREHQESNTKINRSKWSEYLNHIDL</sequence>
<dbReference type="AlphaFoldDB" id="A0A1M5QB59"/>
<dbReference type="InterPro" id="IPR001173">
    <property type="entry name" value="Glyco_trans_2-like"/>
</dbReference>
<feature type="domain" description="Glycosyltransferase 2-like" evidence="2">
    <location>
        <begin position="203"/>
        <end position="308"/>
    </location>
</feature>
<evidence type="ECO:0000313" key="3">
    <source>
        <dbReference type="EMBL" id="SHH11272.1"/>
    </source>
</evidence>
<dbReference type="SUPFAM" id="SSF53448">
    <property type="entry name" value="Nucleotide-diphospho-sugar transferases"/>
    <property type="match status" value="1"/>
</dbReference>
<evidence type="ECO:0000313" key="4">
    <source>
        <dbReference type="Proteomes" id="UP000184079"/>
    </source>
</evidence>
<accession>A0A1M5QB59</accession>
<organism evidence="3 4">
    <name type="scientific">Virgibacillus chiguensis</name>
    <dbReference type="NCBI Taxonomy" id="411959"/>
    <lineage>
        <taxon>Bacteria</taxon>
        <taxon>Bacillati</taxon>
        <taxon>Bacillota</taxon>
        <taxon>Bacilli</taxon>
        <taxon>Bacillales</taxon>
        <taxon>Bacillaceae</taxon>
        <taxon>Virgibacillus</taxon>
    </lineage>
</organism>
<evidence type="ECO:0000259" key="2">
    <source>
        <dbReference type="Pfam" id="PF00535"/>
    </source>
</evidence>
<dbReference type="PANTHER" id="PTHR22916">
    <property type="entry name" value="GLYCOSYLTRANSFERASE"/>
    <property type="match status" value="1"/>
</dbReference>
<gene>
    <name evidence="3" type="ORF">SAMN05421807_10453</name>
</gene>
<dbReference type="EMBL" id="FQXD01000004">
    <property type="protein sequence ID" value="SHH11272.1"/>
    <property type="molecule type" value="Genomic_DNA"/>
</dbReference>